<evidence type="ECO:0000313" key="3">
    <source>
        <dbReference type="Proteomes" id="UP000039541"/>
    </source>
</evidence>
<proteinExistence type="predicted"/>
<gene>
    <name evidence="2" type="ORF">ERS008198_03940</name>
    <name evidence="1" type="ORF">ERS008202_01780</name>
</gene>
<organism evidence="2 4">
    <name type="scientific">Salmonella enterica subsp. enterica serovar Bovismorbificans</name>
    <dbReference type="NCBI Taxonomy" id="58097"/>
    <lineage>
        <taxon>Bacteria</taxon>
        <taxon>Pseudomonadati</taxon>
        <taxon>Pseudomonadota</taxon>
        <taxon>Gammaproteobacteria</taxon>
        <taxon>Enterobacterales</taxon>
        <taxon>Enterobacteriaceae</taxon>
        <taxon>Salmonella</taxon>
    </lineage>
</organism>
<dbReference type="AlphaFoldDB" id="A0A655DZ61"/>
<name>A0A655DZ61_SALET</name>
<dbReference type="EMBL" id="CQPA01000044">
    <property type="protein sequence ID" value="CNU94304.1"/>
    <property type="molecule type" value="Genomic_DNA"/>
</dbReference>
<sequence length="124" mass="13617">MVNTTRVTESDSDQLINCSVIKALFGTIISLRSQSLMVVARVLILVTLPVRSRMVTVSPIRIGFSNKIIRPEIKLAKISCRPKPSPTPSAATSHCSFDHSMPIIEKPTSPPISINRYLVMVVMA</sequence>
<dbReference type="AntiFam" id="ANF00124">
    <property type="entry name" value="Shadow ORF (opposite mscK)"/>
</dbReference>
<reference evidence="3 4" key="1">
    <citation type="submission" date="2015-03" db="EMBL/GenBank/DDBJ databases">
        <authorList>
            <consortium name="Pathogen Informatics"/>
        </authorList>
    </citation>
    <scope>NUCLEOTIDE SEQUENCE [LARGE SCALE GENOMIC DNA]</scope>
    <source>
        <strain evidence="1 3">3476</strain>
        <strain evidence="2 4">A1104</strain>
    </source>
</reference>
<accession>A0A655DZ61</accession>
<protein>
    <submittedName>
        <fullName evidence="2">Uncharacterized protein</fullName>
    </submittedName>
</protein>
<evidence type="ECO:0000313" key="1">
    <source>
        <dbReference type="EMBL" id="CNU06409.1"/>
    </source>
</evidence>
<dbReference type="Proteomes" id="UP000039541">
    <property type="component" value="Unassembled WGS sequence"/>
</dbReference>
<evidence type="ECO:0000313" key="4">
    <source>
        <dbReference type="Proteomes" id="UP000041314"/>
    </source>
</evidence>
<evidence type="ECO:0000313" key="2">
    <source>
        <dbReference type="EMBL" id="CNU94304.1"/>
    </source>
</evidence>
<dbReference type="EMBL" id="CQPC01000019">
    <property type="protein sequence ID" value="CNU06409.1"/>
    <property type="molecule type" value="Genomic_DNA"/>
</dbReference>
<dbReference type="Proteomes" id="UP000041314">
    <property type="component" value="Unassembled WGS sequence"/>
</dbReference>